<proteinExistence type="predicted"/>
<accession>A0A8S1YHL4</accession>
<organism evidence="1 2">
    <name type="scientific">Paramecium octaurelia</name>
    <dbReference type="NCBI Taxonomy" id="43137"/>
    <lineage>
        <taxon>Eukaryota</taxon>
        <taxon>Sar</taxon>
        <taxon>Alveolata</taxon>
        <taxon>Ciliophora</taxon>
        <taxon>Intramacronucleata</taxon>
        <taxon>Oligohymenophorea</taxon>
        <taxon>Peniculida</taxon>
        <taxon>Parameciidae</taxon>
        <taxon>Paramecium</taxon>
    </lineage>
</organism>
<dbReference type="AlphaFoldDB" id="A0A8S1YHL4"/>
<comment type="caution">
    <text evidence="1">The sequence shown here is derived from an EMBL/GenBank/DDBJ whole genome shotgun (WGS) entry which is preliminary data.</text>
</comment>
<dbReference type="Proteomes" id="UP000683925">
    <property type="component" value="Unassembled WGS sequence"/>
</dbReference>
<protein>
    <submittedName>
        <fullName evidence="1">Uncharacterized protein</fullName>
    </submittedName>
</protein>
<evidence type="ECO:0000313" key="1">
    <source>
        <dbReference type="EMBL" id="CAD8214116.1"/>
    </source>
</evidence>
<name>A0A8S1YHL4_PAROT</name>
<sequence length="221" mass="25963">MLISLLMHLNSKKIENQILTSLILNSKFTQIIIYQKPIQEPNAEMGTVNPFCTGIILMDAKQFNSAKITIYIYKFIKNNEFKNQLRRLDYFCQKHQQNNSFGLAKKCQIKKLIGFNAKILKNEDGECVKAEEISKVKQQFVKGGQIDILQWQSQSQIMWERIKSFCDWILKDQHRIHTTLMKFIETYLIMVNLKVKSTVQINEKSMGILNLRFSQHINRKS</sequence>
<gene>
    <name evidence="1" type="ORF">POCTA_138.1.T1700002</name>
</gene>
<keyword evidence="2" id="KW-1185">Reference proteome</keyword>
<dbReference type="EMBL" id="CAJJDP010000173">
    <property type="protein sequence ID" value="CAD8214116.1"/>
    <property type="molecule type" value="Genomic_DNA"/>
</dbReference>
<reference evidence="1" key="1">
    <citation type="submission" date="2021-01" db="EMBL/GenBank/DDBJ databases">
        <authorList>
            <consortium name="Genoscope - CEA"/>
            <person name="William W."/>
        </authorList>
    </citation>
    <scope>NUCLEOTIDE SEQUENCE</scope>
</reference>
<evidence type="ECO:0000313" key="2">
    <source>
        <dbReference type="Proteomes" id="UP000683925"/>
    </source>
</evidence>